<dbReference type="CDD" id="cd00082">
    <property type="entry name" value="HisKA"/>
    <property type="match status" value="1"/>
</dbReference>
<dbReference type="SMART" id="SM00388">
    <property type="entry name" value="HisKA"/>
    <property type="match status" value="1"/>
</dbReference>
<evidence type="ECO:0000256" key="1">
    <source>
        <dbReference type="ARBA" id="ARBA00000085"/>
    </source>
</evidence>
<comment type="caution">
    <text evidence="5">The sequence shown here is derived from an EMBL/GenBank/DDBJ whole genome shotgun (WGS) entry which is preliminary data.</text>
</comment>
<dbReference type="Gene3D" id="1.10.287.130">
    <property type="match status" value="1"/>
</dbReference>
<protein>
    <recommendedName>
        <fullName evidence="2">histidine kinase</fullName>
        <ecNumber evidence="2">2.7.13.3</ecNumber>
    </recommendedName>
</protein>
<dbReference type="SUPFAM" id="SSF47384">
    <property type="entry name" value="Homodimeric domain of signal transducing histidine kinase"/>
    <property type="match status" value="1"/>
</dbReference>
<feature type="transmembrane region" description="Helical" evidence="3">
    <location>
        <begin position="129"/>
        <end position="147"/>
    </location>
</feature>
<dbReference type="InterPro" id="IPR036890">
    <property type="entry name" value="HATPase_C_sf"/>
</dbReference>
<dbReference type="Pfam" id="PF25323">
    <property type="entry name" value="6TM_PilS"/>
    <property type="match status" value="1"/>
</dbReference>
<dbReference type="EC" id="2.7.13.3" evidence="2"/>
<dbReference type="PANTHER" id="PTHR43065">
    <property type="entry name" value="SENSOR HISTIDINE KINASE"/>
    <property type="match status" value="1"/>
</dbReference>
<evidence type="ECO:0000313" key="5">
    <source>
        <dbReference type="EMBL" id="MFC4819577.1"/>
    </source>
</evidence>
<dbReference type="Gene3D" id="3.30.565.10">
    <property type="entry name" value="Histidine kinase-like ATPase, C-terminal domain"/>
    <property type="match status" value="1"/>
</dbReference>
<dbReference type="RefSeq" id="WP_380019355.1">
    <property type="nucleotide sequence ID" value="NZ_JBHSHD010000004.1"/>
</dbReference>
<evidence type="ECO:0000259" key="4">
    <source>
        <dbReference type="PROSITE" id="PS50109"/>
    </source>
</evidence>
<dbReference type="InterPro" id="IPR003661">
    <property type="entry name" value="HisK_dim/P_dom"/>
</dbReference>
<evidence type="ECO:0000256" key="2">
    <source>
        <dbReference type="ARBA" id="ARBA00012438"/>
    </source>
</evidence>
<keyword evidence="5" id="KW-0067">ATP-binding</keyword>
<dbReference type="SUPFAM" id="SSF55874">
    <property type="entry name" value="ATPase domain of HSP90 chaperone/DNA topoisomerase II/histidine kinase"/>
    <property type="match status" value="1"/>
</dbReference>
<feature type="transmembrane region" description="Helical" evidence="3">
    <location>
        <begin position="21"/>
        <end position="44"/>
    </location>
</feature>
<keyword evidence="5" id="KW-0547">Nucleotide-binding</keyword>
<keyword evidence="3" id="KW-0812">Transmembrane</keyword>
<comment type="catalytic activity">
    <reaction evidence="1">
        <text>ATP + protein L-histidine = ADP + protein N-phospho-L-histidine.</text>
        <dbReference type="EC" id="2.7.13.3"/>
    </reaction>
</comment>
<keyword evidence="6" id="KW-1185">Reference proteome</keyword>
<evidence type="ECO:0000256" key="3">
    <source>
        <dbReference type="SAM" id="Phobius"/>
    </source>
</evidence>
<feature type="domain" description="Histidine kinase" evidence="4">
    <location>
        <begin position="217"/>
        <end position="423"/>
    </location>
</feature>
<reference evidence="6" key="1">
    <citation type="journal article" date="2019" name="Int. J. Syst. Evol. Microbiol.">
        <title>The Global Catalogue of Microorganisms (GCM) 10K type strain sequencing project: providing services to taxonomists for standard genome sequencing and annotation.</title>
        <authorList>
            <consortium name="The Broad Institute Genomics Platform"/>
            <consortium name="The Broad Institute Genome Sequencing Center for Infectious Disease"/>
            <person name="Wu L."/>
            <person name="Ma J."/>
        </authorList>
    </citation>
    <scope>NUCLEOTIDE SEQUENCE [LARGE SCALE GENOMIC DNA]</scope>
    <source>
        <strain evidence="6">CCUG 30340</strain>
    </source>
</reference>
<dbReference type="Proteomes" id="UP001595886">
    <property type="component" value="Unassembled WGS sequence"/>
</dbReference>
<dbReference type="Pfam" id="PF02518">
    <property type="entry name" value="HATPase_c"/>
    <property type="match status" value="1"/>
</dbReference>
<name>A0ABV9QS02_9GAMM</name>
<feature type="transmembrane region" description="Helical" evidence="3">
    <location>
        <begin position="159"/>
        <end position="181"/>
    </location>
</feature>
<dbReference type="Pfam" id="PF00512">
    <property type="entry name" value="HisKA"/>
    <property type="match status" value="1"/>
</dbReference>
<sequence length="429" mass="45510">MNALVSPRKATPHHARELTETLAWLRLCAVSGQALTVAVVAFAFRLPIPLLPLAGGIAALAAFGAFAFWRLRQPWPVSAAEAFGHIAVDIGVLAFLLYCSGGVTNPFVSLLVMPIALAAAALPRRHVMAVALLASAAYLALIPWHLPLPSLPSAAGGNFNLHVVGMAINFGVIAAVLAFFISRLARALREREAQIQREHERALRDEGILAIATQAAGTAHELNTPLSTIRTLLGELRRERTDGALAGDLDLLIGQADRCRDILRELVAIGRRQLAGTPRKMPLAEFVRDCESHFHLLRPEVELRTSMGEGAEVRIIEAEPNLRHAVINLLSNAADASLAAGSSVIELGVVAGRRVAEVFVRDHGKGSSIAPGTGTAFQTSKQHGLGLGLALAHATAERLGGDLSAEALADGGWLQRLRVPLSAADNRGL</sequence>
<evidence type="ECO:0000313" key="6">
    <source>
        <dbReference type="Proteomes" id="UP001595886"/>
    </source>
</evidence>
<keyword evidence="3" id="KW-1133">Transmembrane helix</keyword>
<gene>
    <name evidence="5" type="ORF">ACFO6Q_04540</name>
</gene>
<feature type="transmembrane region" description="Helical" evidence="3">
    <location>
        <begin position="50"/>
        <end position="69"/>
    </location>
</feature>
<organism evidence="5 6">
    <name type="scientific">Dokdonella ginsengisoli</name>
    <dbReference type="NCBI Taxonomy" id="363846"/>
    <lineage>
        <taxon>Bacteria</taxon>
        <taxon>Pseudomonadati</taxon>
        <taxon>Pseudomonadota</taxon>
        <taxon>Gammaproteobacteria</taxon>
        <taxon>Lysobacterales</taxon>
        <taxon>Rhodanobacteraceae</taxon>
        <taxon>Dokdonella</taxon>
    </lineage>
</organism>
<dbReference type="PANTHER" id="PTHR43065:SF42">
    <property type="entry name" value="TWO-COMPONENT SENSOR PPRA"/>
    <property type="match status" value="1"/>
</dbReference>
<dbReference type="PROSITE" id="PS50109">
    <property type="entry name" value="HIS_KIN"/>
    <property type="match status" value="1"/>
</dbReference>
<keyword evidence="3" id="KW-0472">Membrane</keyword>
<proteinExistence type="predicted"/>
<dbReference type="InterPro" id="IPR003594">
    <property type="entry name" value="HATPase_dom"/>
</dbReference>
<dbReference type="InterPro" id="IPR005467">
    <property type="entry name" value="His_kinase_dom"/>
</dbReference>
<dbReference type="SMART" id="SM00387">
    <property type="entry name" value="HATPase_c"/>
    <property type="match status" value="1"/>
</dbReference>
<dbReference type="EMBL" id="JBHSHD010000004">
    <property type="protein sequence ID" value="MFC4819577.1"/>
    <property type="molecule type" value="Genomic_DNA"/>
</dbReference>
<accession>A0ABV9QS02</accession>
<dbReference type="InterPro" id="IPR036097">
    <property type="entry name" value="HisK_dim/P_sf"/>
</dbReference>
<dbReference type="GO" id="GO:0005524">
    <property type="term" value="F:ATP binding"/>
    <property type="evidence" value="ECO:0007669"/>
    <property type="project" value="UniProtKB-KW"/>
</dbReference>